<reference evidence="1 2" key="1">
    <citation type="submission" date="2017-01" db="EMBL/GenBank/DDBJ databases">
        <authorList>
            <person name="Varghese N."/>
            <person name="Submissions S."/>
        </authorList>
    </citation>
    <scope>NUCLEOTIDE SEQUENCE [LARGE SCALE GENOMIC DNA]</scope>
    <source>
        <strain evidence="1 2">RUG2-6</strain>
    </source>
</reference>
<protein>
    <submittedName>
        <fullName evidence="1">Uncharacterized protein</fullName>
    </submittedName>
</protein>
<dbReference type="AlphaFoldDB" id="A0A9X8RDM1"/>
<evidence type="ECO:0000313" key="1">
    <source>
        <dbReference type="EMBL" id="SIS01689.1"/>
    </source>
</evidence>
<name>A0A9X8RDM1_9BACI</name>
<gene>
    <name evidence="1" type="ORF">SAMN05878482_10961</name>
</gene>
<proteinExistence type="predicted"/>
<evidence type="ECO:0000313" key="2">
    <source>
        <dbReference type="Proteomes" id="UP000185829"/>
    </source>
</evidence>
<dbReference type="Proteomes" id="UP000185829">
    <property type="component" value="Unassembled WGS sequence"/>
</dbReference>
<accession>A0A9X8RDM1</accession>
<comment type="caution">
    <text evidence="1">The sequence shown here is derived from an EMBL/GenBank/DDBJ whole genome shotgun (WGS) entry which is preliminary data.</text>
</comment>
<sequence>MGKDISKELAEKLANKASTLHYVKSTNESKKK</sequence>
<dbReference type="EMBL" id="FTMX01000009">
    <property type="protein sequence ID" value="SIS01689.1"/>
    <property type="molecule type" value="Genomic_DNA"/>
</dbReference>
<organism evidence="1 2">
    <name type="scientific">Peribacillus simplex</name>
    <dbReference type="NCBI Taxonomy" id="1478"/>
    <lineage>
        <taxon>Bacteria</taxon>
        <taxon>Bacillati</taxon>
        <taxon>Bacillota</taxon>
        <taxon>Bacilli</taxon>
        <taxon>Bacillales</taxon>
        <taxon>Bacillaceae</taxon>
        <taxon>Peribacillus</taxon>
    </lineage>
</organism>